<protein>
    <submittedName>
        <fullName evidence="1">Uncharacterized protein</fullName>
    </submittedName>
</protein>
<reference evidence="1" key="1">
    <citation type="journal article" date="2020" name="Nature">
        <title>Giant virus diversity and host interactions through global metagenomics.</title>
        <authorList>
            <person name="Schulz F."/>
            <person name="Roux S."/>
            <person name="Paez-Espino D."/>
            <person name="Jungbluth S."/>
            <person name="Walsh D.A."/>
            <person name="Denef V.J."/>
            <person name="McMahon K.D."/>
            <person name="Konstantinidis K.T."/>
            <person name="Eloe-Fadrosh E.A."/>
            <person name="Kyrpides N.C."/>
            <person name="Woyke T."/>
        </authorList>
    </citation>
    <scope>NUCLEOTIDE SEQUENCE</scope>
    <source>
        <strain evidence="1">GVMAG-S-1101164-67</strain>
    </source>
</reference>
<dbReference type="EMBL" id="MN740751">
    <property type="protein sequence ID" value="QHU10183.1"/>
    <property type="molecule type" value="Genomic_DNA"/>
</dbReference>
<evidence type="ECO:0000313" key="1">
    <source>
        <dbReference type="EMBL" id="QHU10183.1"/>
    </source>
</evidence>
<accession>A0A6C0JXR7</accession>
<organism evidence="1">
    <name type="scientific">viral metagenome</name>
    <dbReference type="NCBI Taxonomy" id="1070528"/>
    <lineage>
        <taxon>unclassified sequences</taxon>
        <taxon>metagenomes</taxon>
        <taxon>organismal metagenomes</taxon>
    </lineage>
</organism>
<name>A0A6C0JXR7_9ZZZZ</name>
<sequence length="205" mass="24072">MPATVMLKTHRYEFSEPAMMQLNYFTQVHKYDERKAFKEAWKKWTETDDIAQMIASETNRLMSEGFQGDVVDKMFKAVRYYFRKKPATELSPNKKEQTPRKKYVGFTGNILTAMDSHILTKIKENLLATGATDELPLEKPDKKHFKSNVSPDKAYNDFYNTNTEIISEETGLLQDEENMDDEAIELKIKKTYKNRYQTIRKKLQS</sequence>
<dbReference type="AlphaFoldDB" id="A0A6C0JXR7"/>
<proteinExistence type="predicted"/>